<evidence type="ECO:0000313" key="4">
    <source>
        <dbReference type="EnsemblMetazoa" id="G21945.1:cds"/>
    </source>
</evidence>
<dbReference type="PROSITE" id="PS51670">
    <property type="entry name" value="SHKT"/>
    <property type="match status" value="1"/>
</dbReference>
<dbReference type="Proteomes" id="UP000005408">
    <property type="component" value="Unassembled WGS sequence"/>
</dbReference>
<sequence>MLSAFLLDGVDDCQDDPTLKCWYYEDFQCKGVYESFARSHCPLRCGYCPGKSAPCEDKNPDCAEFGQDVCGNSNFQGYLRENCRKFCGYCTMSTTSTTAMSPVTSPKPTTAPSTTTTTMKSTQTREPTTLPTGADCRDVRDDCQNHLHACAGVFKTWAIKNCVRSCGYCLNSPPCEDTVDCVHLPSTLCTDPVLQDFAKTSCRKFCKFCITDMTQSVNMTTKPVAMTTPKASIAVTTTMGIKVPTKVASTASSAKDLSGAGVLG</sequence>
<dbReference type="EnsemblMetazoa" id="G21945.1">
    <property type="protein sequence ID" value="G21945.1:cds"/>
    <property type="gene ID" value="G21945"/>
</dbReference>
<comment type="caution">
    <text evidence="1">Lacks conserved residue(s) required for the propagation of feature annotation.</text>
</comment>
<keyword evidence="5" id="KW-1185">Reference proteome</keyword>
<evidence type="ECO:0000259" key="3">
    <source>
        <dbReference type="PROSITE" id="PS51670"/>
    </source>
</evidence>
<dbReference type="AlphaFoldDB" id="A0A8W8K0Z2"/>
<proteinExistence type="predicted"/>
<evidence type="ECO:0000313" key="5">
    <source>
        <dbReference type="Proteomes" id="UP000005408"/>
    </source>
</evidence>
<dbReference type="Gene3D" id="1.10.10.1940">
    <property type="match status" value="1"/>
</dbReference>
<organism evidence="4 5">
    <name type="scientific">Magallana gigas</name>
    <name type="common">Pacific oyster</name>
    <name type="synonym">Crassostrea gigas</name>
    <dbReference type="NCBI Taxonomy" id="29159"/>
    <lineage>
        <taxon>Eukaryota</taxon>
        <taxon>Metazoa</taxon>
        <taxon>Spiralia</taxon>
        <taxon>Lophotrochozoa</taxon>
        <taxon>Mollusca</taxon>
        <taxon>Bivalvia</taxon>
        <taxon>Autobranchia</taxon>
        <taxon>Pteriomorphia</taxon>
        <taxon>Ostreida</taxon>
        <taxon>Ostreoidea</taxon>
        <taxon>Ostreidae</taxon>
        <taxon>Magallana</taxon>
    </lineage>
</organism>
<protein>
    <recommendedName>
        <fullName evidence="3">ShKT domain-containing protein</fullName>
    </recommendedName>
</protein>
<evidence type="ECO:0000256" key="2">
    <source>
        <dbReference type="SAM" id="MobiDB-lite"/>
    </source>
</evidence>
<evidence type="ECO:0000256" key="1">
    <source>
        <dbReference type="PROSITE-ProRule" id="PRU01005"/>
    </source>
</evidence>
<dbReference type="Pfam" id="PF01549">
    <property type="entry name" value="ShK"/>
    <property type="match status" value="4"/>
</dbReference>
<accession>A0A8W8K0Z2</accession>
<dbReference type="InterPro" id="IPR003582">
    <property type="entry name" value="ShKT_dom"/>
</dbReference>
<feature type="region of interest" description="Disordered" evidence="2">
    <location>
        <begin position="101"/>
        <end position="131"/>
    </location>
</feature>
<dbReference type="PANTHER" id="PTHR21724:SF109">
    <property type="entry name" value="SHKT DOMAIN-CONTAINING PROTEIN"/>
    <property type="match status" value="1"/>
</dbReference>
<reference evidence="4" key="1">
    <citation type="submission" date="2022-08" db="UniProtKB">
        <authorList>
            <consortium name="EnsemblMetazoa"/>
        </authorList>
    </citation>
    <scope>IDENTIFICATION</scope>
    <source>
        <strain evidence="4">05x7-T-G4-1.051#20</strain>
    </source>
</reference>
<feature type="compositionally biased region" description="Low complexity" evidence="2">
    <location>
        <begin position="101"/>
        <end position="124"/>
    </location>
</feature>
<feature type="domain" description="ShKT" evidence="3">
    <location>
        <begin position="55"/>
        <end position="90"/>
    </location>
</feature>
<dbReference type="PANTHER" id="PTHR21724">
    <property type="entry name" value="SHKT DOMAIN-CONTAINING PROTEIN"/>
    <property type="match status" value="1"/>
</dbReference>
<dbReference type="SMART" id="SM00254">
    <property type="entry name" value="ShKT"/>
    <property type="match status" value="4"/>
</dbReference>
<name>A0A8W8K0Z2_MAGGI</name>